<dbReference type="EMBL" id="LAZR01023206">
    <property type="protein sequence ID" value="KKL79315.1"/>
    <property type="molecule type" value="Genomic_DNA"/>
</dbReference>
<proteinExistence type="predicted"/>
<organism evidence="1">
    <name type="scientific">marine sediment metagenome</name>
    <dbReference type="NCBI Taxonomy" id="412755"/>
    <lineage>
        <taxon>unclassified sequences</taxon>
        <taxon>metagenomes</taxon>
        <taxon>ecological metagenomes</taxon>
    </lineage>
</organism>
<evidence type="ECO:0000313" key="1">
    <source>
        <dbReference type="EMBL" id="KKL79315.1"/>
    </source>
</evidence>
<dbReference type="AlphaFoldDB" id="A0A0F9HCB5"/>
<accession>A0A0F9HCB5</accession>
<dbReference type="SUPFAM" id="SSF51658">
    <property type="entry name" value="Xylose isomerase-like"/>
    <property type="match status" value="1"/>
</dbReference>
<sequence length="97" mass="11157">MSEIDGFHDVGMDNLKGVLDTGHALQAQESLAEDLVFLREHNRPGIIHLNDNYRDADPDLIVGTIAFRDNLEFFFYLNKTNYNGTIEIDYQNPKDDR</sequence>
<comment type="caution">
    <text evidence="1">The sequence shown here is derived from an EMBL/GenBank/DDBJ whole genome shotgun (WGS) entry which is preliminary data.</text>
</comment>
<evidence type="ECO:0008006" key="2">
    <source>
        <dbReference type="Google" id="ProtNLM"/>
    </source>
</evidence>
<dbReference type="Gene3D" id="3.20.20.150">
    <property type="entry name" value="Divalent-metal-dependent TIM barrel enzymes"/>
    <property type="match status" value="1"/>
</dbReference>
<dbReference type="InterPro" id="IPR036237">
    <property type="entry name" value="Xyl_isomerase-like_sf"/>
</dbReference>
<name>A0A0F9HCB5_9ZZZZ</name>
<protein>
    <recommendedName>
        <fullName evidence="2">Xylose isomerase-like TIM barrel domain-containing protein</fullName>
    </recommendedName>
</protein>
<reference evidence="1" key="1">
    <citation type="journal article" date="2015" name="Nature">
        <title>Complex archaea that bridge the gap between prokaryotes and eukaryotes.</title>
        <authorList>
            <person name="Spang A."/>
            <person name="Saw J.H."/>
            <person name="Jorgensen S.L."/>
            <person name="Zaremba-Niedzwiedzka K."/>
            <person name="Martijn J."/>
            <person name="Lind A.E."/>
            <person name="van Eijk R."/>
            <person name="Schleper C."/>
            <person name="Guy L."/>
            <person name="Ettema T.J."/>
        </authorList>
    </citation>
    <scope>NUCLEOTIDE SEQUENCE</scope>
</reference>
<gene>
    <name evidence="1" type="ORF">LCGC14_2016060</name>
</gene>